<dbReference type="RefSeq" id="WP_131755964.1">
    <property type="nucleotide sequence ID" value="NZ_CAACUY010000010.1"/>
</dbReference>
<name>A0ABW2Y0Z1_9ACTN</name>
<dbReference type="Pfam" id="PF13474">
    <property type="entry name" value="SnoaL_3"/>
    <property type="match status" value="1"/>
</dbReference>
<sequence>MVDRSNEDQVRAVVEEWASAVRAGDMDGVLANHTDDVLMYDVVDPPRLRGLADYRKQWELFFDYSPGGDGSFDLLDLEISAGDDVAWCQAMIAIVDLRCRLTLGLRREDGRWKIAHEHHSFPGDTPG</sequence>
<reference evidence="3" key="1">
    <citation type="journal article" date="2019" name="Int. J. Syst. Evol. Microbiol.">
        <title>The Global Catalogue of Microorganisms (GCM) 10K type strain sequencing project: providing services to taxonomists for standard genome sequencing and annotation.</title>
        <authorList>
            <consortium name="The Broad Institute Genomics Platform"/>
            <consortium name="The Broad Institute Genome Sequencing Center for Infectious Disease"/>
            <person name="Wu L."/>
            <person name="Ma J."/>
        </authorList>
    </citation>
    <scope>NUCLEOTIDE SEQUENCE [LARGE SCALE GENOMIC DNA]</scope>
    <source>
        <strain evidence="3">JCM 9371</strain>
    </source>
</reference>
<proteinExistence type="predicted"/>
<dbReference type="Proteomes" id="UP001597063">
    <property type="component" value="Unassembled WGS sequence"/>
</dbReference>
<organism evidence="2 3">
    <name type="scientific">Actinomadura fibrosa</name>
    <dbReference type="NCBI Taxonomy" id="111802"/>
    <lineage>
        <taxon>Bacteria</taxon>
        <taxon>Bacillati</taxon>
        <taxon>Actinomycetota</taxon>
        <taxon>Actinomycetes</taxon>
        <taxon>Streptosporangiales</taxon>
        <taxon>Thermomonosporaceae</taxon>
        <taxon>Actinomadura</taxon>
    </lineage>
</organism>
<dbReference type="InterPro" id="IPR037401">
    <property type="entry name" value="SnoaL-like"/>
</dbReference>
<dbReference type="Gene3D" id="3.10.450.50">
    <property type="match status" value="1"/>
</dbReference>
<protein>
    <submittedName>
        <fullName evidence="2">Nuclear transport factor 2 family protein</fullName>
    </submittedName>
</protein>
<evidence type="ECO:0000313" key="3">
    <source>
        <dbReference type="Proteomes" id="UP001597063"/>
    </source>
</evidence>
<dbReference type="SUPFAM" id="SSF54427">
    <property type="entry name" value="NTF2-like"/>
    <property type="match status" value="1"/>
</dbReference>
<evidence type="ECO:0000313" key="2">
    <source>
        <dbReference type="EMBL" id="MFD0692244.1"/>
    </source>
</evidence>
<dbReference type="EMBL" id="JBHTGP010000038">
    <property type="protein sequence ID" value="MFD0692244.1"/>
    <property type="molecule type" value="Genomic_DNA"/>
</dbReference>
<keyword evidence="3" id="KW-1185">Reference proteome</keyword>
<gene>
    <name evidence="2" type="ORF">ACFQZM_47695</name>
</gene>
<comment type="caution">
    <text evidence="2">The sequence shown here is derived from an EMBL/GenBank/DDBJ whole genome shotgun (WGS) entry which is preliminary data.</text>
</comment>
<dbReference type="InterPro" id="IPR032710">
    <property type="entry name" value="NTF2-like_dom_sf"/>
</dbReference>
<feature type="domain" description="SnoaL-like" evidence="1">
    <location>
        <begin position="10"/>
        <end position="122"/>
    </location>
</feature>
<accession>A0ABW2Y0Z1</accession>
<evidence type="ECO:0000259" key="1">
    <source>
        <dbReference type="Pfam" id="PF13474"/>
    </source>
</evidence>